<dbReference type="EMBL" id="KV441451">
    <property type="protein sequence ID" value="OAF54190.1"/>
    <property type="molecule type" value="Genomic_DNA"/>
</dbReference>
<dbReference type="RefSeq" id="XP_024325118.1">
    <property type="nucleotide sequence ID" value="XM_024467511.1"/>
</dbReference>
<evidence type="ECO:0000313" key="3">
    <source>
        <dbReference type="EMBL" id="OAF59835.1"/>
    </source>
</evidence>
<dbReference type="EMBL" id="KV441393">
    <property type="protein sequence ID" value="OAF59835.1"/>
    <property type="molecule type" value="Genomic_DNA"/>
</dbReference>
<gene>
    <name evidence="3" type="ORF">VC83_03873</name>
    <name evidence="2" type="ORF">VC83_09519</name>
</gene>
<feature type="region of interest" description="Disordered" evidence="1">
    <location>
        <begin position="29"/>
        <end position="71"/>
    </location>
</feature>
<dbReference type="GeneID" id="36286946"/>
<name>A0A176ZY18_9PEZI</name>
<proteinExistence type="predicted"/>
<dbReference type="AlphaFoldDB" id="A0A176ZY18"/>
<feature type="compositionally biased region" description="Basic and acidic residues" evidence="1">
    <location>
        <begin position="29"/>
        <end position="48"/>
    </location>
</feature>
<organism evidence="2">
    <name type="scientific">Pseudogymnoascus destructans</name>
    <dbReference type="NCBI Taxonomy" id="655981"/>
    <lineage>
        <taxon>Eukaryota</taxon>
        <taxon>Fungi</taxon>
        <taxon>Dikarya</taxon>
        <taxon>Ascomycota</taxon>
        <taxon>Pezizomycotina</taxon>
        <taxon>Leotiomycetes</taxon>
        <taxon>Thelebolales</taxon>
        <taxon>Thelebolaceae</taxon>
        <taxon>Pseudogymnoascus</taxon>
    </lineage>
</organism>
<dbReference type="Proteomes" id="UP000077154">
    <property type="component" value="Unassembled WGS sequence"/>
</dbReference>
<reference evidence="2" key="1">
    <citation type="submission" date="2016-03" db="EMBL/GenBank/DDBJ databases">
        <title>Updated assembly of Pseudogymnoascus destructans, the fungus causing white-nose syndrome of bats.</title>
        <authorList>
            <person name="Palmer J.M."/>
            <person name="Drees K.P."/>
            <person name="Foster J.T."/>
            <person name="Lindner D.L."/>
        </authorList>
    </citation>
    <scope>NUCLEOTIDE SEQUENCE [LARGE SCALE GENOMIC DNA]</scope>
    <source>
        <strain evidence="2">20631-21</strain>
    </source>
</reference>
<evidence type="ECO:0000313" key="2">
    <source>
        <dbReference type="EMBL" id="OAF54190.1"/>
    </source>
</evidence>
<protein>
    <submittedName>
        <fullName evidence="2">Uncharacterized protein</fullName>
    </submittedName>
</protein>
<evidence type="ECO:0000256" key="1">
    <source>
        <dbReference type="SAM" id="MobiDB-lite"/>
    </source>
</evidence>
<sequence>MLTEKVNATAPNTTAPNRAASVMLGAAEKPDGFGDRIVTDSDNSKRQQEAAMGGGKHTQQRQTATATTPGEGYCTVSVKKKFDDG</sequence>
<accession>A0A176ZY18</accession>